<dbReference type="RefSeq" id="WP_114788843.1">
    <property type="nucleotide sequence ID" value="NZ_CP139960.1"/>
</dbReference>
<gene>
    <name evidence="1" type="ORF">U0035_04440</name>
</gene>
<dbReference type="EMBL" id="CP139960">
    <property type="protein sequence ID" value="WQD39393.1"/>
    <property type="molecule type" value="Genomic_DNA"/>
</dbReference>
<evidence type="ECO:0008006" key="3">
    <source>
        <dbReference type="Google" id="ProtNLM"/>
    </source>
</evidence>
<evidence type="ECO:0000313" key="1">
    <source>
        <dbReference type="EMBL" id="WQD39393.1"/>
    </source>
</evidence>
<evidence type="ECO:0000313" key="2">
    <source>
        <dbReference type="Proteomes" id="UP001325680"/>
    </source>
</evidence>
<dbReference type="Proteomes" id="UP001325680">
    <property type="component" value="Chromosome"/>
</dbReference>
<organism evidence="1 2">
    <name type="scientific">Niabella yanshanensis</name>
    <dbReference type="NCBI Taxonomy" id="577386"/>
    <lineage>
        <taxon>Bacteria</taxon>
        <taxon>Pseudomonadati</taxon>
        <taxon>Bacteroidota</taxon>
        <taxon>Chitinophagia</taxon>
        <taxon>Chitinophagales</taxon>
        <taxon>Chitinophagaceae</taxon>
        <taxon>Niabella</taxon>
    </lineage>
</organism>
<accession>A0ABZ0W7Y1</accession>
<reference evidence="1 2" key="1">
    <citation type="submission" date="2023-12" db="EMBL/GenBank/DDBJ databases">
        <title>Genome sequencing and assembly of bacterial species from a model synthetic community.</title>
        <authorList>
            <person name="Hogle S.L."/>
        </authorList>
    </citation>
    <scope>NUCLEOTIDE SEQUENCE [LARGE SCALE GENOMIC DNA]</scope>
    <source>
        <strain evidence="1 2">HAMBI_3031</strain>
    </source>
</reference>
<protein>
    <recommendedName>
        <fullName evidence="3">ArsR family transcriptional regulator</fullName>
    </recommendedName>
</protein>
<keyword evidence="2" id="KW-1185">Reference proteome</keyword>
<sequence length="68" mass="7608">MKQSANKKPAKSCYNHIGGKLGELLMEQFVVKGWIAKEVPADKHFYITEKGEREFARLGIDLSQIASA</sequence>
<proteinExistence type="predicted"/>
<name>A0ABZ0W7Y1_9BACT</name>